<proteinExistence type="predicted"/>
<evidence type="ECO:0000313" key="3">
    <source>
        <dbReference type="Proteomes" id="UP000276349"/>
    </source>
</evidence>
<sequence length="163" mass="18921">MFMLEKNSKIREEIWDSVKGLSDEQLNKVVVEGQWSIAQVLEHLRLMEENAVRGIREVLSKDEYNPTDPKPMHLIADRTIKRDAPDYLIPSNEFQTLEELRAKLASSREALENSIQGVSEEDLNNKSFPHRRFGLLSVTQWISLLGFHEQRHIGQIEEIKQSL</sequence>
<dbReference type="InterPro" id="IPR034660">
    <property type="entry name" value="DinB/YfiT-like"/>
</dbReference>
<name>A0A431UXE4_9BACI</name>
<comment type="caution">
    <text evidence="2">The sequence shown here is derived from an EMBL/GenBank/DDBJ whole genome shotgun (WGS) entry which is preliminary data.</text>
</comment>
<organism evidence="2 3">
    <name type="scientific">Lysinibacillus telephonicus</name>
    <dbReference type="NCBI Taxonomy" id="1714840"/>
    <lineage>
        <taxon>Bacteria</taxon>
        <taxon>Bacillati</taxon>
        <taxon>Bacillota</taxon>
        <taxon>Bacilli</taxon>
        <taxon>Bacillales</taxon>
        <taxon>Bacillaceae</taxon>
        <taxon>Lysinibacillus</taxon>
    </lineage>
</organism>
<accession>A0A431UXE4</accession>
<dbReference type="OrthoDB" id="5464839at2"/>
<dbReference type="Proteomes" id="UP000276349">
    <property type="component" value="Unassembled WGS sequence"/>
</dbReference>
<feature type="domain" description="DinB-like" evidence="1">
    <location>
        <begin position="11"/>
        <end position="156"/>
    </location>
</feature>
<keyword evidence="3" id="KW-1185">Reference proteome</keyword>
<dbReference type="AlphaFoldDB" id="A0A431UXE4"/>
<dbReference type="Pfam" id="PF12867">
    <property type="entry name" value="DinB_2"/>
    <property type="match status" value="1"/>
</dbReference>
<dbReference type="SUPFAM" id="SSF109854">
    <property type="entry name" value="DinB/YfiT-like putative metalloenzymes"/>
    <property type="match status" value="1"/>
</dbReference>
<evidence type="ECO:0000313" key="2">
    <source>
        <dbReference type="EMBL" id="RTQ96286.1"/>
    </source>
</evidence>
<dbReference type="Gene3D" id="1.20.120.450">
    <property type="entry name" value="dinb family like domain"/>
    <property type="match status" value="1"/>
</dbReference>
<gene>
    <name evidence="2" type="ORF">EKG35_01140</name>
</gene>
<evidence type="ECO:0000259" key="1">
    <source>
        <dbReference type="Pfam" id="PF12867"/>
    </source>
</evidence>
<reference evidence="2 3" key="1">
    <citation type="submission" date="2018-12" db="EMBL/GenBank/DDBJ databases">
        <authorList>
            <person name="Yu L."/>
        </authorList>
    </citation>
    <scope>NUCLEOTIDE SEQUENCE [LARGE SCALE GENOMIC DNA]</scope>
    <source>
        <strain evidence="2 3">S5H2222</strain>
    </source>
</reference>
<dbReference type="EMBL" id="RXNR01000002">
    <property type="protein sequence ID" value="RTQ96286.1"/>
    <property type="molecule type" value="Genomic_DNA"/>
</dbReference>
<protein>
    <submittedName>
        <fullName evidence="2">DinB family protein</fullName>
    </submittedName>
</protein>
<dbReference type="InterPro" id="IPR024775">
    <property type="entry name" value="DinB-like"/>
</dbReference>